<dbReference type="InterPro" id="IPR015813">
    <property type="entry name" value="Pyrv/PenolPyrv_kinase-like_dom"/>
</dbReference>
<name>A0ABX5X5G4_9GAMM</name>
<evidence type="ECO:0000256" key="1">
    <source>
        <dbReference type="ARBA" id="ARBA00022723"/>
    </source>
</evidence>
<dbReference type="PANTHER" id="PTHR42905">
    <property type="entry name" value="PHOSPHOENOLPYRUVATE CARBOXYLASE"/>
    <property type="match status" value="1"/>
</dbReference>
<reference evidence="2 3" key="1">
    <citation type="submission" date="2019-07" db="EMBL/GenBank/DDBJ databases">
        <title>Shewanella sp. YLB-06 whole genomic sequence.</title>
        <authorList>
            <person name="Yu L."/>
        </authorList>
    </citation>
    <scope>NUCLEOTIDE SEQUENCE [LARGE SCALE GENOMIC DNA]</scope>
    <source>
        <strain evidence="2 3">YLB-06</strain>
    </source>
</reference>
<protein>
    <submittedName>
        <fullName evidence="2">Isocitrate lyase/phosphoenolpyruvate mutase family protein</fullName>
    </submittedName>
</protein>
<keyword evidence="3" id="KW-1185">Reference proteome</keyword>
<dbReference type="PANTHER" id="PTHR42905:SF16">
    <property type="entry name" value="CARBOXYPHOSPHONOENOLPYRUVATE PHOSPHONOMUTASE-LIKE PROTEIN (AFU_ORTHOLOGUE AFUA_5G07230)"/>
    <property type="match status" value="1"/>
</dbReference>
<proteinExistence type="predicted"/>
<dbReference type="Pfam" id="PF13714">
    <property type="entry name" value="PEP_mutase"/>
    <property type="match status" value="1"/>
</dbReference>
<keyword evidence="2" id="KW-0456">Lyase</keyword>
<accession>A0ABX5X5G4</accession>
<evidence type="ECO:0000313" key="2">
    <source>
        <dbReference type="EMBL" id="QDO86504.1"/>
    </source>
</evidence>
<organism evidence="2 3">
    <name type="scientific">Shewanella psychropiezotolerans</name>
    <dbReference type="NCBI Taxonomy" id="2593655"/>
    <lineage>
        <taxon>Bacteria</taxon>
        <taxon>Pseudomonadati</taxon>
        <taxon>Pseudomonadota</taxon>
        <taxon>Gammaproteobacteria</taxon>
        <taxon>Alteromonadales</taxon>
        <taxon>Shewanellaceae</taxon>
        <taxon>Shewanella</taxon>
    </lineage>
</organism>
<dbReference type="SUPFAM" id="SSF51621">
    <property type="entry name" value="Phosphoenolpyruvate/pyruvate domain"/>
    <property type="match status" value="1"/>
</dbReference>
<dbReference type="Gene3D" id="3.20.20.60">
    <property type="entry name" value="Phosphoenolpyruvate-binding domains"/>
    <property type="match status" value="1"/>
</dbReference>
<dbReference type="InterPro" id="IPR040442">
    <property type="entry name" value="Pyrv_kinase-like_dom_sf"/>
</dbReference>
<dbReference type="EMBL" id="CP041614">
    <property type="protein sequence ID" value="QDO86504.1"/>
    <property type="molecule type" value="Genomic_DNA"/>
</dbReference>
<dbReference type="Proteomes" id="UP000315947">
    <property type="component" value="Chromosome"/>
</dbReference>
<dbReference type="CDD" id="cd00377">
    <property type="entry name" value="ICL_PEPM"/>
    <property type="match status" value="1"/>
</dbReference>
<keyword evidence="1" id="KW-0479">Metal-binding</keyword>
<dbReference type="InterPro" id="IPR039556">
    <property type="entry name" value="ICL/PEPM"/>
</dbReference>
<evidence type="ECO:0000313" key="3">
    <source>
        <dbReference type="Proteomes" id="UP000315947"/>
    </source>
</evidence>
<gene>
    <name evidence="2" type="ORF">FM037_02380</name>
</gene>
<sequence length="271" mass="28918">MFESHLNTFRKLHSQSSPLMLVNVWDAASAAVVQASGAKALATSSASLAWSLGYADGGELPVDALLLAVANIMRVSQLPVTVDIEDGYSDKPADVASLVTKLVRLGVVGINIEDGDKTPELLVAKITAIRASASCGQVFINARTDVFLRGLADNQEALTMTEARLTRYQAAGANCGFIPGLDSDKAATRLANNLDLPLNFMLAGDHLAVSKRADTLLKFGVTRFSVGPGSFLDAYSTLKRTSKVSEVSCKNTEQCELLNYNEMNTLVMCAR</sequence>
<dbReference type="GO" id="GO:0016829">
    <property type="term" value="F:lyase activity"/>
    <property type="evidence" value="ECO:0007669"/>
    <property type="project" value="UniProtKB-KW"/>
</dbReference>